<dbReference type="PANTHER" id="PTHR38048:SF2">
    <property type="entry name" value="HEMERYTHRIN-LIKE DOMAIN-CONTAINING PROTEIN"/>
    <property type="match status" value="1"/>
</dbReference>
<dbReference type="Proteomes" id="UP000184330">
    <property type="component" value="Unassembled WGS sequence"/>
</dbReference>
<accession>A0A1L7WDQ6</accession>
<keyword evidence="3" id="KW-1185">Reference proteome</keyword>
<dbReference type="OrthoDB" id="58416at2759"/>
<protein>
    <recommendedName>
        <fullName evidence="1">Hemerythrin-like domain-containing protein</fullName>
    </recommendedName>
</protein>
<dbReference type="InterPro" id="IPR012312">
    <property type="entry name" value="Hemerythrin-like"/>
</dbReference>
<organism evidence="2 3">
    <name type="scientific">Phialocephala subalpina</name>
    <dbReference type="NCBI Taxonomy" id="576137"/>
    <lineage>
        <taxon>Eukaryota</taxon>
        <taxon>Fungi</taxon>
        <taxon>Dikarya</taxon>
        <taxon>Ascomycota</taxon>
        <taxon>Pezizomycotina</taxon>
        <taxon>Leotiomycetes</taxon>
        <taxon>Helotiales</taxon>
        <taxon>Mollisiaceae</taxon>
        <taxon>Phialocephala</taxon>
        <taxon>Phialocephala fortinii species complex</taxon>
    </lineage>
</organism>
<name>A0A1L7WDQ6_9HELO</name>
<gene>
    <name evidence="2" type="ORF">PAC_00713</name>
</gene>
<sequence>MATDLPPLYQDAPLALLSTPAFQTGKKDSFTMSASHMTISHNSIIRGYNSIYQQAPRVQNPTDIRDFTGYCLAWHKLVEGHHFHEEAHYFPAIEKATGQKGVMDGEVEQHAAFHAGLDAFRDYLSGLKNPEADFKSKRLLDIMDSFSKPLYTHLAAEPQSLLALSRFASPETQFDLLKIEHEEGKKMVNLDFALNVMPIFLNNMESEEFEGGMWKRHLGWVAWIMKSILPLWNSKVWRFMSCSTDGRRKRLAV</sequence>
<dbReference type="AlphaFoldDB" id="A0A1L7WDQ6"/>
<feature type="domain" description="Hemerythrin-like" evidence="1">
    <location>
        <begin position="38"/>
        <end position="161"/>
    </location>
</feature>
<dbReference type="EMBL" id="FJOG01000001">
    <property type="protein sequence ID" value="CZR50839.1"/>
    <property type="molecule type" value="Genomic_DNA"/>
</dbReference>
<dbReference type="Pfam" id="PF01814">
    <property type="entry name" value="Hemerythrin"/>
    <property type="match status" value="1"/>
</dbReference>
<dbReference type="InterPro" id="IPR053206">
    <property type="entry name" value="Dimeric_xanthone_biosynth"/>
</dbReference>
<reference evidence="2 3" key="1">
    <citation type="submission" date="2016-03" db="EMBL/GenBank/DDBJ databases">
        <authorList>
            <person name="Ploux O."/>
        </authorList>
    </citation>
    <scope>NUCLEOTIDE SEQUENCE [LARGE SCALE GENOMIC DNA]</scope>
    <source>
        <strain evidence="2 3">UAMH 11012</strain>
    </source>
</reference>
<dbReference type="CDD" id="cd12108">
    <property type="entry name" value="Hr-like"/>
    <property type="match status" value="1"/>
</dbReference>
<evidence type="ECO:0000313" key="2">
    <source>
        <dbReference type="EMBL" id="CZR50839.1"/>
    </source>
</evidence>
<dbReference type="PANTHER" id="PTHR38048">
    <property type="entry name" value="EXPRESSED PROTEIN"/>
    <property type="match status" value="1"/>
</dbReference>
<proteinExistence type="predicted"/>
<dbReference type="Gene3D" id="1.20.120.520">
    <property type="entry name" value="nmb1532 protein domain like"/>
    <property type="match status" value="1"/>
</dbReference>
<evidence type="ECO:0000259" key="1">
    <source>
        <dbReference type="Pfam" id="PF01814"/>
    </source>
</evidence>
<evidence type="ECO:0000313" key="3">
    <source>
        <dbReference type="Proteomes" id="UP000184330"/>
    </source>
</evidence>